<dbReference type="EMBL" id="JBDXSU010000016">
    <property type="protein sequence ID" value="MFB5191985.1"/>
    <property type="molecule type" value="Genomic_DNA"/>
</dbReference>
<comment type="caution">
    <text evidence="1">The sequence shown here is derived from an EMBL/GenBank/DDBJ whole genome shotgun (WGS) entry which is preliminary data.</text>
</comment>
<protein>
    <submittedName>
        <fullName evidence="1">Uncharacterized protein</fullName>
    </submittedName>
</protein>
<proteinExistence type="predicted"/>
<organism evidence="1 2">
    <name type="scientific">Alicyclobacillus fastidiosus</name>
    <dbReference type="NCBI Taxonomy" id="392011"/>
    <lineage>
        <taxon>Bacteria</taxon>
        <taxon>Bacillati</taxon>
        <taxon>Bacillota</taxon>
        <taxon>Bacilli</taxon>
        <taxon>Bacillales</taxon>
        <taxon>Alicyclobacillaceae</taxon>
        <taxon>Alicyclobacillus</taxon>
    </lineage>
</organism>
<name>A0ABV5AJK1_9BACL</name>
<dbReference type="RefSeq" id="WP_275476003.1">
    <property type="nucleotide sequence ID" value="NZ_CP162940.1"/>
</dbReference>
<sequence>MIEQMTLDIDAESFTVRERLIIQRLHEYRTIDRDIRQQERIISGELTRCNIFTSFSGPDDDDPAVLAALRTQEMSEGFHYIAQSVGKAVDMSDRRYADTYTVAVRLERSCSEDPVEAQALRNGHAILIERHREDPVHLTGPERYTACRMKEVGEAKAEHERLVRLKRTVSLALEDMREYYEEWYLILWHKYVMDEHWKEVCRIAARNGVALTDEEYRLARKKALHQFDKWAVGLD</sequence>
<accession>A0ABV5AJK1</accession>
<reference evidence="1 2" key="1">
    <citation type="journal article" date="2024" name="Int. J. Mol. Sci.">
        <title>Exploration of Alicyclobacillus spp. Genome in Search of Antibiotic Resistance.</title>
        <authorList>
            <person name="Bucka-Kolendo J."/>
            <person name="Kiousi D.E."/>
            <person name="Dekowska A."/>
            <person name="Mikolajczuk-Szczyrba A."/>
            <person name="Karadedos D.M."/>
            <person name="Michael P."/>
            <person name="Galanis A."/>
            <person name="Sokolowska B."/>
        </authorList>
    </citation>
    <scope>NUCLEOTIDE SEQUENCE [LARGE SCALE GENOMIC DNA]</scope>
    <source>
        <strain evidence="1 2">KKP 3000</strain>
    </source>
</reference>
<evidence type="ECO:0000313" key="1">
    <source>
        <dbReference type="EMBL" id="MFB5191985.1"/>
    </source>
</evidence>
<evidence type="ECO:0000313" key="2">
    <source>
        <dbReference type="Proteomes" id="UP001579974"/>
    </source>
</evidence>
<keyword evidence="2" id="KW-1185">Reference proteome</keyword>
<gene>
    <name evidence="1" type="ORF">KKP3000_000776</name>
</gene>
<dbReference type="Proteomes" id="UP001579974">
    <property type="component" value="Unassembled WGS sequence"/>
</dbReference>